<evidence type="ECO:0000256" key="2">
    <source>
        <dbReference type="ARBA" id="ARBA00023163"/>
    </source>
</evidence>
<feature type="region of interest" description="Disordered" evidence="4">
    <location>
        <begin position="118"/>
        <end position="163"/>
    </location>
</feature>
<keyword evidence="6" id="KW-1185">Reference proteome</keyword>
<feature type="region of interest" description="Disordered" evidence="4">
    <location>
        <begin position="266"/>
        <end position="285"/>
    </location>
</feature>
<accession>A0A0E0DEV3</accession>
<evidence type="ECO:0000256" key="3">
    <source>
        <dbReference type="PROSITE-ProRule" id="PRU01191"/>
    </source>
</evidence>
<dbReference type="EnsemblPlants" id="OMERI04G12720.2">
    <property type="protein sequence ID" value="OMERI04G12720.2"/>
    <property type="gene ID" value="OMERI04G12720"/>
</dbReference>
<protein>
    <submittedName>
        <fullName evidence="5">Uncharacterized protein</fullName>
    </submittedName>
</protein>
<reference evidence="5" key="1">
    <citation type="submission" date="2015-04" db="UniProtKB">
        <authorList>
            <consortium name="EnsemblPlants"/>
        </authorList>
    </citation>
    <scope>IDENTIFICATION</scope>
</reference>
<evidence type="ECO:0000256" key="4">
    <source>
        <dbReference type="SAM" id="MobiDB-lite"/>
    </source>
</evidence>
<dbReference type="InterPro" id="IPR005202">
    <property type="entry name" value="TF_GRAS"/>
</dbReference>
<name>A0A0E0DEV3_9ORYZ</name>
<feature type="region of interest" description="Disordered" evidence="4">
    <location>
        <begin position="33"/>
        <end position="53"/>
    </location>
</feature>
<evidence type="ECO:0000313" key="6">
    <source>
        <dbReference type="Proteomes" id="UP000008021"/>
    </source>
</evidence>
<dbReference type="PROSITE" id="PS50985">
    <property type="entry name" value="GRAS"/>
    <property type="match status" value="1"/>
</dbReference>
<evidence type="ECO:0000256" key="1">
    <source>
        <dbReference type="ARBA" id="ARBA00023015"/>
    </source>
</evidence>
<dbReference type="Proteomes" id="UP000008021">
    <property type="component" value="Chromosome 4"/>
</dbReference>
<comment type="caution">
    <text evidence="3">Lacks conserved residue(s) required for the propagation of feature annotation.</text>
</comment>
<dbReference type="AlphaFoldDB" id="A0A0E0DEV3"/>
<proteinExistence type="inferred from homology"/>
<evidence type="ECO:0000313" key="5">
    <source>
        <dbReference type="EnsemblPlants" id="OMERI04G12720.2"/>
    </source>
</evidence>
<comment type="similarity">
    <text evidence="3">Belongs to the GRAS family.</text>
</comment>
<reference evidence="5" key="2">
    <citation type="submission" date="2018-05" db="EMBL/GenBank/DDBJ databases">
        <title>OmerRS3 (Oryza meridionalis Reference Sequence Version 3).</title>
        <authorList>
            <person name="Zhang J."/>
            <person name="Kudrna D."/>
            <person name="Lee S."/>
            <person name="Talag J."/>
            <person name="Welchert J."/>
            <person name="Wing R.A."/>
        </authorList>
    </citation>
    <scope>NUCLEOTIDE SEQUENCE [LARGE SCALE GENOMIC DNA]</scope>
    <source>
        <strain evidence="5">cv. OR44</strain>
    </source>
</reference>
<keyword evidence="2" id="KW-0804">Transcription</keyword>
<feature type="compositionally biased region" description="Basic and acidic residues" evidence="4">
    <location>
        <begin position="121"/>
        <end position="135"/>
    </location>
</feature>
<feature type="compositionally biased region" description="Low complexity" evidence="4">
    <location>
        <begin position="266"/>
        <end position="279"/>
    </location>
</feature>
<dbReference type="Gramene" id="OMERI04G12720.2">
    <property type="protein sequence ID" value="OMERI04G12720.2"/>
    <property type="gene ID" value="OMERI04G12720"/>
</dbReference>
<keyword evidence="1" id="KW-0805">Transcription regulation</keyword>
<feature type="compositionally biased region" description="Low complexity" evidence="4">
    <location>
        <begin position="44"/>
        <end position="53"/>
    </location>
</feature>
<organism evidence="5">
    <name type="scientific">Oryza meridionalis</name>
    <dbReference type="NCBI Taxonomy" id="40149"/>
    <lineage>
        <taxon>Eukaryota</taxon>
        <taxon>Viridiplantae</taxon>
        <taxon>Streptophyta</taxon>
        <taxon>Embryophyta</taxon>
        <taxon>Tracheophyta</taxon>
        <taxon>Spermatophyta</taxon>
        <taxon>Magnoliopsida</taxon>
        <taxon>Liliopsida</taxon>
        <taxon>Poales</taxon>
        <taxon>Poaceae</taxon>
        <taxon>BOP clade</taxon>
        <taxon>Oryzoideae</taxon>
        <taxon>Oryzeae</taxon>
        <taxon>Oryzinae</taxon>
        <taxon>Oryza</taxon>
    </lineage>
</organism>
<dbReference type="HOGENOM" id="CLU_910244_0_0_1"/>
<sequence length="306" mass="33042">MAWNCGGRTRGAAAAGGIGVQRGRRLGRRRLAWEDEGNGGSGGPRCCSSSSPSRLLVRSPTARESLDHISVNCTREVGATSGCRSVHSRRSAPTRRARLLVPAQPRLCLDSPDWRQSATGREWERERDDSDDRRGSWLASGSWGSQAMMPPPSEFDARNGVPAPGQAEQEAIELVRALTACADGYFIFSEVERVSCERIASFLTCADSLSAGNHEAANYYLARLGEMASPAGPTPMHSVAAYFTEAPALRIVRMWPHMFDWTRAPPSSSLASTRAAASTPGGGMRGSRVRYIRYYDAAFDAVDTAG</sequence>
<dbReference type="Pfam" id="PF03514">
    <property type="entry name" value="GRAS"/>
    <property type="match status" value="1"/>
</dbReference>